<dbReference type="PROSITE" id="PS50949">
    <property type="entry name" value="HTH_GNTR"/>
    <property type="match status" value="1"/>
</dbReference>
<feature type="domain" description="HTH gntR-type" evidence="4">
    <location>
        <begin position="16"/>
        <end position="83"/>
    </location>
</feature>
<keyword evidence="3" id="KW-0804">Transcription</keyword>
<dbReference type="EMBL" id="VLJT01000031">
    <property type="protein sequence ID" value="TWH15137.1"/>
    <property type="molecule type" value="Genomic_DNA"/>
</dbReference>
<dbReference type="GO" id="GO:0003700">
    <property type="term" value="F:DNA-binding transcription factor activity"/>
    <property type="evidence" value="ECO:0007669"/>
    <property type="project" value="InterPro"/>
</dbReference>
<gene>
    <name evidence="5" type="ORF">L618_003200000210</name>
</gene>
<dbReference type="SMART" id="SM00345">
    <property type="entry name" value="HTH_GNTR"/>
    <property type="match status" value="1"/>
</dbReference>
<comment type="caution">
    <text evidence="5">The sequence shown here is derived from an EMBL/GenBank/DDBJ whole genome shotgun (WGS) entry which is preliminary data.</text>
</comment>
<dbReference type="SUPFAM" id="SSF64288">
    <property type="entry name" value="Chorismate lyase-like"/>
    <property type="match status" value="1"/>
</dbReference>
<evidence type="ECO:0000259" key="4">
    <source>
        <dbReference type="PROSITE" id="PS50949"/>
    </source>
</evidence>
<dbReference type="Pfam" id="PF07702">
    <property type="entry name" value="UTRA"/>
    <property type="match status" value="1"/>
</dbReference>
<dbReference type="Proteomes" id="UP000317573">
    <property type="component" value="Unassembled WGS sequence"/>
</dbReference>
<evidence type="ECO:0000256" key="2">
    <source>
        <dbReference type="ARBA" id="ARBA00023125"/>
    </source>
</evidence>
<name>A0A562E008_RHORH</name>
<organism evidence="5 6">
    <name type="scientific">Rhodococcus rhodochrous J45</name>
    <dbReference type="NCBI Taxonomy" id="935266"/>
    <lineage>
        <taxon>Bacteria</taxon>
        <taxon>Bacillati</taxon>
        <taxon>Actinomycetota</taxon>
        <taxon>Actinomycetes</taxon>
        <taxon>Mycobacteriales</taxon>
        <taxon>Nocardiaceae</taxon>
        <taxon>Rhodococcus</taxon>
    </lineage>
</organism>
<dbReference type="InterPro" id="IPR050679">
    <property type="entry name" value="Bact_HTH_transcr_reg"/>
</dbReference>
<keyword evidence="1" id="KW-0805">Transcription regulation</keyword>
<evidence type="ECO:0000256" key="1">
    <source>
        <dbReference type="ARBA" id="ARBA00023015"/>
    </source>
</evidence>
<dbReference type="InterPro" id="IPR000524">
    <property type="entry name" value="Tscrpt_reg_HTH_GntR"/>
</dbReference>
<dbReference type="PANTHER" id="PTHR44846">
    <property type="entry name" value="MANNOSYL-D-GLYCERATE TRANSPORT/METABOLISM SYSTEM REPRESSOR MNGR-RELATED"/>
    <property type="match status" value="1"/>
</dbReference>
<evidence type="ECO:0000313" key="6">
    <source>
        <dbReference type="Proteomes" id="UP000317573"/>
    </source>
</evidence>
<dbReference type="AlphaFoldDB" id="A0A562E008"/>
<evidence type="ECO:0000313" key="5">
    <source>
        <dbReference type="EMBL" id="TWH15137.1"/>
    </source>
</evidence>
<sequence>MQQDMRRDDSSVRGSTNQTRRAYGLIRSLIRSGFLVDDEQLVEDRLVKTMGIPRARVREALQQLAADGLVERRRRTGTRVRQEYFQVPVDDILPWHTPPGFAVRQTDNRVVPSGPSIRTRLGTHDTRVGLVEHVFEHVTSSGVEPLGVRMAYYREQYEQPKVWQRCPSLADAFALVYGVPLGKVDTVIDAVACDTDTARVLGLREGSPVLMREQLLRDVEGTVQEYTFSYYRADRVSFPLGTAPERVGQ</sequence>
<evidence type="ECO:0000256" key="3">
    <source>
        <dbReference type="ARBA" id="ARBA00023163"/>
    </source>
</evidence>
<dbReference type="InterPro" id="IPR036388">
    <property type="entry name" value="WH-like_DNA-bd_sf"/>
</dbReference>
<dbReference type="Pfam" id="PF00392">
    <property type="entry name" value="GntR"/>
    <property type="match status" value="1"/>
</dbReference>
<protein>
    <submittedName>
        <fullName evidence="5">GntR family transcriptional regulator</fullName>
    </submittedName>
</protein>
<dbReference type="InterPro" id="IPR011663">
    <property type="entry name" value="UTRA"/>
</dbReference>
<accession>A0A562E008</accession>
<dbReference type="GO" id="GO:0045892">
    <property type="term" value="P:negative regulation of DNA-templated transcription"/>
    <property type="evidence" value="ECO:0007669"/>
    <property type="project" value="TreeGrafter"/>
</dbReference>
<dbReference type="PANTHER" id="PTHR44846:SF1">
    <property type="entry name" value="MANNOSYL-D-GLYCERATE TRANSPORT_METABOLISM SYSTEM REPRESSOR MNGR-RELATED"/>
    <property type="match status" value="1"/>
</dbReference>
<keyword evidence="2" id="KW-0238">DNA-binding</keyword>
<dbReference type="InterPro" id="IPR036390">
    <property type="entry name" value="WH_DNA-bd_sf"/>
</dbReference>
<dbReference type="Gene3D" id="3.40.1410.10">
    <property type="entry name" value="Chorismate lyase-like"/>
    <property type="match status" value="1"/>
</dbReference>
<dbReference type="SMART" id="SM00866">
    <property type="entry name" value="UTRA"/>
    <property type="match status" value="1"/>
</dbReference>
<dbReference type="SUPFAM" id="SSF46785">
    <property type="entry name" value="Winged helix' DNA-binding domain"/>
    <property type="match status" value="1"/>
</dbReference>
<reference evidence="5 6" key="1">
    <citation type="submission" date="2019-07" db="EMBL/GenBank/DDBJ databases">
        <title>Genome sequencing of lignin-degrading bacterial isolates.</title>
        <authorList>
            <person name="Gladden J."/>
        </authorList>
    </citation>
    <scope>NUCLEOTIDE SEQUENCE [LARGE SCALE GENOMIC DNA]</scope>
    <source>
        <strain evidence="5 6">J45</strain>
    </source>
</reference>
<dbReference type="InterPro" id="IPR028978">
    <property type="entry name" value="Chorismate_lyase_/UTRA_dom_sf"/>
</dbReference>
<dbReference type="Gene3D" id="1.10.10.10">
    <property type="entry name" value="Winged helix-like DNA-binding domain superfamily/Winged helix DNA-binding domain"/>
    <property type="match status" value="1"/>
</dbReference>
<proteinExistence type="predicted"/>
<dbReference type="GO" id="GO:0003677">
    <property type="term" value="F:DNA binding"/>
    <property type="evidence" value="ECO:0007669"/>
    <property type="project" value="UniProtKB-KW"/>
</dbReference>